<dbReference type="NCBIfam" id="TIGR00453">
    <property type="entry name" value="ispD"/>
    <property type="match status" value="1"/>
</dbReference>
<sequence length="224" mass="23717">MPTDAVIVAAGASTRFGGADKLTSELAGRPLIGWSLAAFEAVRGLGCLVIVAAPGREAEFEHLARTWCSRACFRVVPGGARRRDSVEAGLRACSTRYVAIHDGARPLVTPALIERTIEAAQGLPGAIAAIPVTDTIKEVRGGRIVGHPDRSLLWAAQTPQVVLRQAWLDAAAMSDNDETDDAAMLSRLGLACAVVEGSYDNLKVTRPLDLEIAARLLADREAAR</sequence>
<dbReference type="Gene3D" id="3.90.550.10">
    <property type="entry name" value="Spore Coat Polysaccharide Biosynthesis Protein SpsA, Chain A"/>
    <property type="match status" value="1"/>
</dbReference>
<protein>
    <submittedName>
        <fullName evidence="3">2-C-methyl-D-erythritol 4-phosphate cytidylyltransferase</fullName>
    </submittedName>
</protein>
<organism evidence="3 4">
    <name type="scientific">Tepidiforma thermophila (strain KCTC 52669 / CGMCC 1.13589 / G233)</name>
    <dbReference type="NCBI Taxonomy" id="2761530"/>
    <lineage>
        <taxon>Bacteria</taxon>
        <taxon>Bacillati</taxon>
        <taxon>Chloroflexota</taxon>
        <taxon>Tepidiformia</taxon>
        <taxon>Tepidiformales</taxon>
        <taxon>Tepidiformaceae</taxon>
        <taxon>Tepidiforma</taxon>
    </lineage>
</organism>
<dbReference type="InterPro" id="IPR034683">
    <property type="entry name" value="IspD/TarI"/>
</dbReference>
<dbReference type="FunFam" id="3.90.550.10:FF:000003">
    <property type="entry name" value="2-C-methyl-D-erythritol 4-phosphate cytidylyltransferase"/>
    <property type="match status" value="1"/>
</dbReference>
<dbReference type="EMBL" id="PDJQ01000001">
    <property type="protein sequence ID" value="PFG74148.1"/>
    <property type="molecule type" value="Genomic_DNA"/>
</dbReference>
<evidence type="ECO:0000313" key="4">
    <source>
        <dbReference type="Proteomes" id="UP000223071"/>
    </source>
</evidence>
<keyword evidence="4" id="KW-1185">Reference proteome</keyword>
<keyword evidence="1 3" id="KW-0808">Transferase</keyword>
<proteinExistence type="predicted"/>
<gene>
    <name evidence="3" type="ORF">A9A59_1359</name>
</gene>
<dbReference type="Proteomes" id="UP000223071">
    <property type="component" value="Unassembled WGS sequence"/>
</dbReference>
<reference evidence="3 4" key="1">
    <citation type="submission" date="2017-09" db="EMBL/GenBank/DDBJ databases">
        <title>Sequencing the genomes of two abundant thermophiles in Great Basin hot springs: Thermocrinis jamiesonii and novel Chloroflexi Thermoflexus hugenholtzii.</title>
        <authorList>
            <person name="Hedlund B."/>
        </authorList>
    </citation>
    <scope>NUCLEOTIDE SEQUENCE [LARGE SCALE GENOMIC DNA]</scope>
    <source>
        <strain evidence="3 4">G233</strain>
    </source>
</reference>
<dbReference type="CDD" id="cd02516">
    <property type="entry name" value="CDP-ME_synthetase"/>
    <property type="match status" value="1"/>
</dbReference>
<dbReference type="Pfam" id="PF01128">
    <property type="entry name" value="IspD"/>
    <property type="match status" value="1"/>
</dbReference>
<dbReference type="PANTHER" id="PTHR32125:SF4">
    <property type="entry name" value="2-C-METHYL-D-ERYTHRITOL 4-PHOSPHATE CYTIDYLYLTRANSFERASE, CHLOROPLASTIC"/>
    <property type="match status" value="1"/>
</dbReference>
<dbReference type="RefSeq" id="WP_098503556.1">
    <property type="nucleotide sequence ID" value="NZ_PDJQ01000001.1"/>
</dbReference>
<dbReference type="PANTHER" id="PTHR32125">
    <property type="entry name" value="2-C-METHYL-D-ERYTHRITOL 4-PHOSPHATE CYTIDYLYLTRANSFERASE, CHLOROPLASTIC"/>
    <property type="match status" value="1"/>
</dbReference>
<comment type="caution">
    <text evidence="3">The sequence shown here is derived from an EMBL/GenBank/DDBJ whole genome shotgun (WGS) entry which is preliminary data.</text>
</comment>
<name>A0A2A9HEB6_TEPT2</name>
<dbReference type="InterPro" id="IPR050088">
    <property type="entry name" value="IspD/TarI_cytidylyltransf_bact"/>
</dbReference>
<evidence type="ECO:0000256" key="2">
    <source>
        <dbReference type="ARBA" id="ARBA00022695"/>
    </source>
</evidence>
<evidence type="ECO:0000256" key="1">
    <source>
        <dbReference type="ARBA" id="ARBA00022679"/>
    </source>
</evidence>
<evidence type="ECO:0000313" key="3">
    <source>
        <dbReference type="EMBL" id="PFG74148.1"/>
    </source>
</evidence>
<accession>A0A2A9HEB6</accession>
<dbReference type="GO" id="GO:0008299">
    <property type="term" value="P:isoprenoid biosynthetic process"/>
    <property type="evidence" value="ECO:0007669"/>
    <property type="project" value="InterPro"/>
</dbReference>
<dbReference type="AlphaFoldDB" id="A0A2A9HEB6"/>
<dbReference type="GO" id="GO:0050518">
    <property type="term" value="F:2-C-methyl-D-erythritol 4-phosphate cytidylyltransferase activity"/>
    <property type="evidence" value="ECO:0007669"/>
    <property type="project" value="InterPro"/>
</dbReference>
<dbReference type="InterPro" id="IPR029044">
    <property type="entry name" value="Nucleotide-diphossugar_trans"/>
</dbReference>
<dbReference type="SUPFAM" id="SSF53448">
    <property type="entry name" value="Nucleotide-diphospho-sugar transferases"/>
    <property type="match status" value="1"/>
</dbReference>
<keyword evidence="2 3" id="KW-0548">Nucleotidyltransferase</keyword>
<dbReference type="InterPro" id="IPR001228">
    <property type="entry name" value="IspD"/>
</dbReference>